<sequence>MVVADWAIHLGFPDPVAAYRGAYDSKESSEAFVAAAGGLVPIFEAGNASIGWVKVDRPQVGAVGVIGARDNWSKQMGAIFDGGHWQVFQQPGWIALMAVPLAIWAAPVSSASARRSSHELCENFNTFFSFPIRLDETGAQPLEPLRMPLRSTWA</sequence>
<name>A0AAU8CI32_9HYPH</name>
<accession>A0AAU8CI32</accession>
<dbReference type="RefSeq" id="WP_353640934.1">
    <property type="nucleotide sequence ID" value="NZ_CP159253.1"/>
</dbReference>
<protein>
    <submittedName>
        <fullName evidence="1">Uncharacterized protein</fullName>
    </submittedName>
</protein>
<evidence type="ECO:0000313" key="1">
    <source>
        <dbReference type="EMBL" id="XCG46495.1"/>
    </source>
</evidence>
<dbReference type="AlphaFoldDB" id="A0AAU8CI32"/>
<reference evidence="1" key="1">
    <citation type="submission" date="2024-06" db="EMBL/GenBank/DDBJ databases">
        <title>Mesorhizobium karijinii sp. nov., a symbiont of the iconic Swainsona formosa from arid Australia.</title>
        <authorList>
            <person name="Hill Y.J."/>
            <person name="Watkin E.L.J."/>
            <person name="O'Hara G.W."/>
            <person name="Terpolilli J."/>
            <person name="Tye M.L."/>
            <person name="Kohlmeier M.G."/>
        </authorList>
    </citation>
    <scope>NUCLEOTIDE SEQUENCE</scope>
    <source>
        <strain evidence="1">WSM2240</strain>
    </source>
</reference>
<gene>
    <name evidence="1" type="ORF">ABVK50_14290</name>
</gene>
<organism evidence="1">
    <name type="scientific">Mesorhizobium sp. WSM2240</name>
    <dbReference type="NCBI Taxonomy" id="3228851"/>
    <lineage>
        <taxon>Bacteria</taxon>
        <taxon>Pseudomonadati</taxon>
        <taxon>Pseudomonadota</taxon>
        <taxon>Alphaproteobacteria</taxon>
        <taxon>Hyphomicrobiales</taxon>
        <taxon>Phyllobacteriaceae</taxon>
        <taxon>Mesorhizobium</taxon>
    </lineage>
</organism>
<dbReference type="EMBL" id="CP159253">
    <property type="protein sequence ID" value="XCG46495.1"/>
    <property type="molecule type" value="Genomic_DNA"/>
</dbReference>
<proteinExistence type="predicted"/>